<dbReference type="InterPro" id="IPR036621">
    <property type="entry name" value="Anticodon-bd_dom_sf"/>
</dbReference>
<dbReference type="InterPro" id="IPR014729">
    <property type="entry name" value="Rossmann-like_a/b/a_fold"/>
</dbReference>
<evidence type="ECO:0000259" key="20">
    <source>
        <dbReference type="PROSITE" id="PS50405"/>
    </source>
</evidence>
<protein>
    <recommendedName>
        <fullName evidence="17">Bifunctional glutamate/proline--tRNA ligase</fullName>
        <ecNumber evidence="2">6.1.1.15</ecNumber>
        <ecNumber evidence="3">6.1.1.17</ecNumber>
    </recommendedName>
    <alternativeName>
        <fullName evidence="18">Bifunctional aminoacyl-tRNA synthetase</fullName>
    </alternativeName>
</protein>
<comment type="similarity">
    <text evidence="16">In the N-terminal section; belongs to the class-I aminoacyl-tRNA synthetase family. Glutamate--tRNA ligase type 2 subfamily.</text>
</comment>
<feature type="compositionally biased region" description="Basic and acidic residues" evidence="19">
    <location>
        <begin position="917"/>
        <end position="930"/>
    </location>
</feature>
<feature type="domain" description="WHEP-TRS" evidence="22">
    <location>
        <begin position="914"/>
        <end position="970"/>
    </location>
</feature>
<dbReference type="Pfam" id="PF00749">
    <property type="entry name" value="tRNA-synt_1c"/>
    <property type="match status" value="1"/>
</dbReference>
<keyword evidence="5" id="KW-0436">Ligase</keyword>
<feature type="compositionally biased region" description="Basic and acidic residues" evidence="19">
    <location>
        <begin position="742"/>
        <end position="762"/>
    </location>
</feature>
<dbReference type="GO" id="GO:0003723">
    <property type="term" value="F:RNA binding"/>
    <property type="evidence" value="ECO:0007669"/>
    <property type="project" value="UniProtKB-KW"/>
</dbReference>
<dbReference type="NCBIfam" id="TIGR00463">
    <property type="entry name" value="gltX_arch"/>
    <property type="match status" value="1"/>
</dbReference>
<dbReference type="GO" id="GO:0004827">
    <property type="term" value="F:proline-tRNA ligase activity"/>
    <property type="evidence" value="ECO:0007669"/>
    <property type="project" value="UniProtKB-EC"/>
</dbReference>
<keyword evidence="13" id="KW-0511">Multifunctional enzyme</keyword>
<evidence type="ECO:0000256" key="16">
    <source>
        <dbReference type="ARBA" id="ARBA00061295"/>
    </source>
</evidence>
<evidence type="ECO:0000256" key="15">
    <source>
        <dbReference type="ARBA" id="ARBA00050792"/>
    </source>
</evidence>
<feature type="region of interest" description="Disordered" evidence="19">
    <location>
        <begin position="961"/>
        <end position="1024"/>
    </location>
</feature>
<feature type="domain" description="WHEP-TRS" evidence="22">
    <location>
        <begin position="770"/>
        <end position="826"/>
    </location>
</feature>
<accession>A0A131XGC7</accession>
<evidence type="ECO:0000256" key="17">
    <source>
        <dbReference type="ARBA" id="ARBA00067786"/>
    </source>
</evidence>
<dbReference type="InterPro" id="IPR020059">
    <property type="entry name" value="Glu/Gln-tRNA-synth_Ib_codon-bd"/>
</dbReference>
<dbReference type="Gene3D" id="1.20.1050.130">
    <property type="match status" value="1"/>
</dbReference>
<dbReference type="Pfam" id="PF20974">
    <property type="entry name" value="tRNA-synt_1c_C2"/>
    <property type="match status" value="1"/>
</dbReference>
<dbReference type="SUPFAM" id="SSF64586">
    <property type="entry name" value="C-terminal domain of ProRS"/>
    <property type="match status" value="1"/>
</dbReference>
<dbReference type="GO" id="GO:0046872">
    <property type="term" value="F:metal ion binding"/>
    <property type="evidence" value="ECO:0007669"/>
    <property type="project" value="UniProtKB-KW"/>
</dbReference>
<dbReference type="Gene3D" id="2.40.240.10">
    <property type="entry name" value="Ribosomal Protein L25, Chain P"/>
    <property type="match status" value="2"/>
</dbReference>
<evidence type="ECO:0000256" key="8">
    <source>
        <dbReference type="ARBA" id="ARBA00022833"/>
    </source>
</evidence>
<dbReference type="SUPFAM" id="SSF52374">
    <property type="entry name" value="Nucleotidylyl transferase"/>
    <property type="match status" value="1"/>
</dbReference>
<dbReference type="InterPro" id="IPR036282">
    <property type="entry name" value="Glutathione-S-Trfase_C_sf"/>
</dbReference>
<dbReference type="SUPFAM" id="SSF55681">
    <property type="entry name" value="Class II aaRS and biotin synthetases"/>
    <property type="match status" value="1"/>
</dbReference>
<feature type="region of interest" description="Disordered" evidence="19">
    <location>
        <begin position="817"/>
        <end position="869"/>
    </location>
</feature>
<reference evidence="23" key="1">
    <citation type="journal article" date="2017" name="Ticks Tick Borne Dis.">
        <title>An insight into the sialome of Hyalomma excavatum.</title>
        <authorList>
            <person name="Ribeiro J.M."/>
            <person name="Slovak M."/>
            <person name="Francischetti I.M."/>
        </authorList>
    </citation>
    <scope>NUCLEOTIDE SEQUENCE</scope>
    <source>
        <strain evidence="23">Samish</strain>
        <tissue evidence="23">Salivary glands</tissue>
    </source>
</reference>
<keyword evidence="10" id="KW-0694">RNA-binding</keyword>
<dbReference type="SMART" id="SM00946">
    <property type="entry name" value="ProRS-C_1"/>
    <property type="match status" value="1"/>
</dbReference>
<dbReference type="PROSITE" id="PS51185">
    <property type="entry name" value="WHEP_TRS_2"/>
    <property type="match status" value="3"/>
</dbReference>
<dbReference type="FunFam" id="1.10.1160.10:FF:000001">
    <property type="entry name" value="Glutamine--tRNA ligase"/>
    <property type="match status" value="1"/>
</dbReference>
<dbReference type="PRINTS" id="PR00987">
    <property type="entry name" value="TRNASYNTHGLU"/>
</dbReference>
<keyword evidence="9" id="KW-0067">ATP-binding</keyword>
<keyword evidence="11" id="KW-0648">Protein biosynthesis</keyword>
<name>A0A131XGC7_9ACAR</name>
<dbReference type="GO" id="GO:0017101">
    <property type="term" value="C:aminoacyl-tRNA synthetase multienzyme complex"/>
    <property type="evidence" value="ECO:0007669"/>
    <property type="project" value="UniProtKB-ARBA"/>
</dbReference>
<dbReference type="SMART" id="SM00991">
    <property type="entry name" value="WHEP-TRS"/>
    <property type="match status" value="3"/>
</dbReference>
<dbReference type="Pfam" id="PF00587">
    <property type="entry name" value="tRNA-synt_2b"/>
    <property type="match status" value="1"/>
</dbReference>
<evidence type="ECO:0000259" key="21">
    <source>
        <dbReference type="PROSITE" id="PS50862"/>
    </source>
</evidence>
<proteinExistence type="evidence at transcript level"/>
<dbReference type="InterPro" id="IPR001412">
    <property type="entry name" value="aa-tRNA-synth_I_CS"/>
</dbReference>
<dbReference type="NCBIfam" id="TIGR00408">
    <property type="entry name" value="proS_fam_I"/>
    <property type="match status" value="1"/>
</dbReference>
<dbReference type="HAMAP" id="MF_01571">
    <property type="entry name" value="Pro_tRNA_synth_type3"/>
    <property type="match status" value="1"/>
</dbReference>
<dbReference type="Pfam" id="PF03129">
    <property type="entry name" value="HGTP_anticodon"/>
    <property type="match status" value="1"/>
</dbReference>
<dbReference type="InterPro" id="IPR000738">
    <property type="entry name" value="WHEP-TRS_dom"/>
</dbReference>
<feature type="domain" description="WHEP-TRS" evidence="22">
    <location>
        <begin position="843"/>
        <end position="899"/>
    </location>
</feature>
<dbReference type="GO" id="GO:0006424">
    <property type="term" value="P:glutamyl-tRNA aminoacylation"/>
    <property type="evidence" value="ECO:0007669"/>
    <property type="project" value="InterPro"/>
</dbReference>
<dbReference type="FunFam" id="3.40.50.800:FF:000005">
    <property type="entry name" value="bifunctional glutamate/proline--tRNA ligase"/>
    <property type="match status" value="1"/>
</dbReference>
<dbReference type="InterPro" id="IPR017449">
    <property type="entry name" value="Pro-tRNA_synth_II"/>
</dbReference>
<dbReference type="SUPFAM" id="SSF50715">
    <property type="entry name" value="Ribosomal protein L25-like"/>
    <property type="match status" value="1"/>
</dbReference>
<dbReference type="Gene3D" id="1.10.287.10">
    <property type="entry name" value="S15/NS1, RNA-binding"/>
    <property type="match status" value="3"/>
</dbReference>
<comment type="catalytic activity">
    <reaction evidence="15">
        <text>tRNA(Pro) + L-proline + ATP = L-prolyl-tRNA(Pro) + AMP + diphosphate</text>
        <dbReference type="Rhea" id="RHEA:14305"/>
        <dbReference type="Rhea" id="RHEA-COMP:9700"/>
        <dbReference type="Rhea" id="RHEA-COMP:9702"/>
        <dbReference type="ChEBI" id="CHEBI:30616"/>
        <dbReference type="ChEBI" id="CHEBI:33019"/>
        <dbReference type="ChEBI" id="CHEBI:60039"/>
        <dbReference type="ChEBI" id="CHEBI:78442"/>
        <dbReference type="ChEBI" id="CHEBI:78532"/>
        <dbReference type="ChEBI" id="CHEBI:456215"/>
        <dbReference type="EC" id="6.1.1.15"/>
    </reaction>
    <physiologicalReaction direction="left-to-right" evidence="15">
        <dbReference type="Rhea" id="RHEA:14306"/>
    </physiologicalReaction>
</comment>
<dbReference type="InterPro" id="IPR010987">
    <property type="entry name" value="Glutathione-S-Trfase_C-like"/>
</dbReference>
<evidence type="ECO:0000259" key="22">
    <source>
        <dbReference type="PROSITE" id="PS51185"/>
    </source>
</evidence>
<evidence type="ECO:0000256" key="5">
    <source>
        <dbReference type="ARBA" id="ARBA00022598"/>
    </source>
</evidence>
<dbReference type="PROSITE" id="PS00178">
    <property type="entry name" value="AA_TRNA_LIGASE_I"/>
    <property type="match status" value="1"/>
</dbReference>
<evidence type="ECO:0000256" key="11">
    <source>
        <dbReference type="ARBA" id="ARBA00022917"/>
    </source>
</evidence>
<sequence length="1526" mass="170278">MQLKLSCSKTEPPVGALITAAYVKPAVLVNVDWNNSTCLQLDGGKSFGSSALISRFLARTAPDGQLYGNTVLERTEVDHWIEFAAARLSRAADAGFANALGCLDKALGSVTYLVGRAVTLADIAVWEALYGNPAWHAALAAQRCPQNVSRWYHFIAEQPNVKDVVASLPAGVGPKEQAKAAAVTAASADTGSRVSKEEGKFVDLPGAEMGKVVVRFPPEASGYLHVGHAKAALLNQYYQQAFKGKLIMRFDDTNPEKEKEDFEKVILDDVKKLEITPDRFTFTSDYFELLLQKCEELLKKGLAYVDDTDAETMKAEREQRIESKNRSNTVEQNLKLWEEMKKGSERGLKCCVRAKIDMNSNNGCMRDPALYRCKIMDHPRTGSKYKVYPTYDFACPIVDSIEDVTHALRTTEYHDRDEQFFWVLDSLGMRKPHIYEYSRLNMMNTVLSKRKLTWFVENKIVDGWDDPRMPTVRGVLRRGMTVEGLKQFIIAQGSSRSVVMMDWDKIWAFNKKVIDPVAPRHTAVEEQDAVVVDVPGLKEDRLQVAVHPKNPALGQRDIVVAQQLLVDQVDAQAMKTGDNVTFIGLGNLKIKNVSKGADGKITKVEAEPNLDDKNYKNTLKVTWLAKTPSAPLVPCKCVFFDHILSKQVLGKDDDFKDFVRKDTRLEVPMLGDPLLAKLKKSDIIQIQRKGFFICDQPYDPEAARHTSVEGPLVLFHIPDGTQSTSTLPEVVQKFYDARESLKEQQQRAKGKAAEKSPVEDSKSMVVQSGQLEELDSKIQQVGNEVRQLKSSKAQKPEIDAKVQVLLSLKAEFKKLSGKDWQPGSAAPATKQSNPHPPAPNSASVTDLDKSIQAQGDKVRKLKAEKASKEALEPEIKELLRLKAEYKAATGNEWKPGNPNVPPASGTGDISATGGAQELDKKIQAQGDKVRALKASKAAKDVIDSEVKVLLQLKADYKAATGQEWKPAAAEKSSSSSSTTSSSQEKQKEQGDKTKKADKPKQAEKAKKPAAKESTPTPQDGPKKVTRLGLEAKKEENLPDWYSQVITKAEMIEYYDVSGCYILRPWAYSIWENIKEFLDTRIKAIGVQNCYFPMFVSAQALEREKTHVADFAPEVAWVTKSGSSELAEPIAIRPTSETVMYPSYAKWIQSHRDLPLQLNQWCNIVRWEFKHPQPFLRTREFLWQEGHTAFATREEAVEEVYKILDIYTAVYEELLAIPVVRGRKTEKEKFAGADFTTTVEGYVPASGRGIQGATSHHLGQNFSKMFEIQFEDPETREKKFAYQNSWGLTTRTIGVLVMVHADNQGLVLPPRVASYQIVIVPCGITAAMTEEQKAALIKFCQAFESTLSKEGIRCKGDYRDNYSPGWKFNHWELKGVPVRVEIGPRDMQQNQFVAVRRDTGEKITYSAASAVGDMKALLETIQKAMFDRAKVDQVKFQAVTKSWDVFLQKLEQKCVIMAPFCGDMDCEDEIKKNSAKDVEAEPGAPAMGAKSLCIPFDQPAKIEAGDKCVNPGCTRKPAFYTMFGRSY</sequence>
<dbReference type="InterPro" id="IPR020058">
    <property type="entry name" value="Glu/Gln-tRNA-synth_Ib_cat-dom"/>
</dbReference>
<dbReference type="PROSITE" id="PS50405">
    <property type="entry name" value="GST_CTER"/>
    <property type="match status" value="1"/>
</dbReference>
<dbReference type="InterPro" id="IPR020061">
    <property type="entry name" value="Glu_tRNA_lig_a-bdl"/>
</dbReference>
<keyword evidence="4" id="KW-0597">Phosphoprotein</keyword>
<dbReference type="PANTHER" id="PTHR43382:SF2">
    <property type="entry name" value="BIFUNCTIONAL GLUTAMATE_PROLINE--TRNA LIGASE"/>
    <property type="match status" value="1"/>
</dbReference>
<evidence type="ECO:0000256" key="4">
    <source>
        <dbReference type="ARBA" id="ARBA00022553"/>
    </source>
</evidence>
<dbReference type="FunFam" id="3.30.930.10:FF:000007">
    <property type="entry name" value="Bifunctional glutamate/proline--tRNA ligase"/>
    <property type="match status" value="1"/>
</dbReference>
<keyword evidence="12 23" id="KW-0030">Aminoacyl-tRNA synthetase</keyword>
<evidence type="ECO:0000256" key="1">
    <source>
        <dbReference type="ARBA" id="ARBA00009968"/>
    </source>
</evidence>
<keyword evidence="8" id="KW-0862">Zinc</keyword>
<dbReference type="InterPro" id="IPR033721">
    <property type="entry name" value="ProRS_core_arch_euk"/>
</dbReference>
<dbReference type="InterPro" id="IPR006195">
    <property type="entry name" value="aa-tRNA-synth_II"/>
</dbReference>
<dbReference type="GO" id="GO:0006433">
    <property type="term" value="P:prolyl-tRNA aminoacylation"/>
    <property type="evidence" value="ECO:0007669"/>
    <property type="project" value="InterPro"/>
</dbReference>
<dbReference type="SUPFAM" id="SSF47060">
    <property type="entry name" value="S15/NS1 RNA-binding domain"/>
    <property type="match status" value="3"/>
</dbReference>
<dbReference type="PROSITE" id="PS50862">
    <property type="entry name" value="AA_TRNA_LIGASE_II"/>
    <property type="match status" value="1"/>
</dbReference>
<dbReference type="InterPro" id="IPR004154">
    <property type="entry name" value="Anticodon-bd"/>
</dbReference>
<dbReference type="PANTHER" id="PTHR43382">
    <property type="entry name" value="PROLYL-TRNA SYNTHETASE"/>
    <property type="match status" value="1"/>
</dbReference>
<feature type="compositionally biased region" description="Basic and acidic residues" evidence="19">
    <location>
        <begin position="856"/>
        <end position="869"/>
    </location>
</feature>
<dbReference type="FunFam" id="3.40.50.620:FF:000070">
    <property type="entry name" value="Bifunctional glutamate/proline--tRNA ligase"/>
    <property type="match status" value="1"/>
</dbReference>
<dbReference type="CDD" id="cd00936">
    <property type="entry name" value="WEPRS_RNA"/>
    <property type="match status" value="3"/>
</dbReference>
<dbReference type="InterPro" id="IPR004526">
    <property type="entry name" value="Glu-tRNA-synth_arc/euk"/>
</dbReference>
<organism evidence="23">
    <name type="scientific">Hyalomma excavatum</name>
    <dbReference type="NCBI Taxonomy" id="257692"/>
    <lineage>
        <taxon>Eukaryota</taxon>
        <taxon>Metazoa</taxon>
        <taxon>Ecdysozoa</taxon>
        <taxon>Arthropoda</taxon>
        <taxon>Chelicerata</taxon>
        <taxon>Arachnida</taxon>
        <taxon>Acari</taxon>
        <taxon>Parasitiformes</taxon>
        <taxon>Ixodida</taxon>
        <taxon>Ixodoidea</taxon>
        <taxon>Ixodidae</taxon>
        <taxon>Hyalomminae</taxon>
        <taxon>Hyalomma</taxon>
    </lineage>
</organism>
<evidence type="ECO:0000256" key="19">
    <source>
        <dbReference type="SAM" id="MobiDB-lite"/>
    </source>
</evidence>
<dbReference type="FunFam" id="1.10.287.10:FF:000006">
    <property type="entry name" value="Bifunctional glutamate/proline--tRNA ligase"/>
    <property type="match status" value="3"/>
</dbReference>
<comment type="catalytic activity">
    <reaction evidence="14">
        <text>tRNA(Glu) + L-glutamate + ATP = L-glutamyl-tRNA(Glu) + AMP + diphosphate</text>
        <dbReference type="Rhea" id="RHEA:23540"/>
        <dbReference type="Rhea" id="RHEA-COMP:9663"/>
        <dbReference type="Rhea" id="RHEA-COMP:9680"/>
        <dbReference type="ChEBI" id="CHEBI:29985"/>
        <dbReference type="ChEBI" id="CHEBI:30616"/>
        <dbReference type="ChEBI" id="CHEBI:33019"/>
        <dbReference type="ChEBI" id="CHEBI:78442"/>
        <dbReference type="ChEBI" id="CHEBI:78520"/>
        <dbReference type="ChEBI" id="CHEBI:456215"/>
        <dbReference type="EC" id="6.1.1.17"/>
    </reaction>
    <physiologicalReaction direction="left-to-right" evidence="14">
        <dbReference type="Rhea" id="RHEA:23541"/>
    </physiologicalReaction>
</comment>
<feature type="domain" description="GST C-terminal" evidence="20">
    <location>
        <begin position="46"/>
        <end position="181"/>
    </location>
</feature>
<dbReference type="EC" id="6.1.1.15" evidence="2"/>
<dbReference type="InterPro" id="IPR049437">
    <property type="entry name" value="tRNA-synt_1c_C2"/>
</dbReference>
<evidence type="ECO:0000256" key="10">
    <source>
        <dbReference type="ARBA" id="ARBA00022884"/>
    </source>
</evidence>
<dbReference type="Pfam" id="PF14497">
    <property type="entry name" value="GST_C_3"/>
    <property type="match status" value="1"/>
</dbReference>
<dbReference type="Pfam" id="PF03950">
    <property type="entry name" value="tRNA-synt_1c_C"/>
    <property type="match status" value="1"/>
</dbReference>
<dbReference type="CDD" id="cd10309">
    <property type="entry name" value="GST_C_GluProRS_N"/>
    <property type="match status" value="1"/>
</dbReference>
<dbReference type="HAMAP" id="MF_02076">
    <property type="entry name" value="Glu_tRNA_synth_type2"/>
    <property type="match status" value="1"/>
</dbReference>
<dbReference type="InterPro" id="IPR011035">
    <property type="entry name" value="Ribosomal_bL25/Gln-tRNA_synth"/>
</dbReference>
<keyword evidence="6" id="KW-0479">Metal-binding</keyword>
<dbReference type="InterPro" id="IPR020056">
    <property type="entry name" value="Rbsml_bL25/Gln-tRNA_synth_N"/>
</dbReference>
<dbReference type="SUPFAM" id="SSF47616">
    <property type="entry name" value="GST C-terminal domain-like"/>
    <property type="match status" value="1"/>
</dbReference>
<dbReference type="GO" id="GO:0005737">
    <property type="term" value="C:cytoplasm"/>
    <property type="evidence" value="ECO:0007669"/>
    <property type="project" value="InterPro"/>
</dbReference>
<dbReference type="FunFam" id="3.30.110.30:FF:000001">
    <property type="entry name" value="Bifunctional glutamate/proline--tRNA ligase"/>
    <property type="match status" value="1"/>
</dbReference>
<dbReference type="CDD" id="cd00862">
    <property type="entry name" value="ProRS_anticodon_zinc"/>
    <property type="match status" value="1"/>
</dbReference>
<dbReference type="FunFam" id="3.90.800.10:FF:000001">
    <property type="entry name" value="Glutamine--tRNA ligase"/>
    <property type="match status" value="1"/>
</dbReference>
<evidence type="ECO:0000256" key="18">
    <source>
        <dbReference type="ARBA" id="ARBA00076053"/>
    </source>
</evidence>
<evidence type="ECO:0000256" key="13">
    <source>
        <dbReference type="ARBA" id="ARBA00023268"/>
    </source>
</evidence>
<dbReference type="FunFam" id="1.20.1050.130:FF:000007">
    <property type="entry name" value="Bifunctional glutamate/proline--tRNA ligase"/>
    <property type="match status" value="1"/>
</dbReference>
<evidence type="ECO:0000256" key="9">
    <source>
        <dbReference type="ARBA" id="ARBA00022840"/>
    </source>
</evidence>
<dbReference type="Pfam" id="PF00458">
    <property type="entry name" value="WHEP-TRS"/>
    <property type="match status" value="3"/>
</dbReference>
<comment type="similarity">
    <text evidence="1">In the C-terminal section; belongs to the class-II aminoacyl-tRNA synthetase family.</text>
</comment>
<evidence type="ECO:0000256" key="3">
    <source>
        <dbReference type="ARBA" id="ARBA00012835"/>
    </source>
</evidence>
<dbReference type="InterPro" id="IPR004046">
    <property type="entry name" value="GST_C"/>
</dbReference>
<dbReference type="InterPro" id="IPR009068">
    <property type="entry name" value="uS15_NS1_RNA-bd_sf"/>
</dbReference>
<feature type="region of interest" description="Disordered" evidence="19">
    <location>
        <begin position="889"/>
        <end position="930"/>
    </location>
</feature>
<dbReference type="InterPro" id="IPR045864">
    <property type="entry name" value="aa-tRNA-synth_II/BPL/LPL"/>
</dbReference>
<dbReference type="InterPro" id="IPR004499">
    <property type="entry name" value="Pro-tRNA-ligase_IIa_arc-type"/>
</dbReference>
<keyword evidence="7" id="KW-0547">Nucleotide-binding</keyword>
<evidence type="ECO:0000256" key="6">
    <source>
        <dbReference type="ARBA" id="ARBA00022723"/>
    </source>
</evidence>
<evidence type="ECO:0000256" key="7">
    <source>
        <dbReference type="ARBA" id="ARBA00022741"/>
    </source>
</evidence>
<dbReference type="GO" id="GO:0004818">
    <property type="term" value="F:glutamate-tRNA ligase activity"/>
    <property type="evidence" value="ECO:0007669"/>
    <property type="project" value="UniProtKB-EC"/>
</dbReference>
<dbReference type="Gene3D" id="3.40.50.800">
    <property type="entry name" value="Anticodon-binding domain"/>
    <property type="match status" value="1"/>
</dbReference>
<dbReference type="GO" id="GO:0005524">
    <property type="term" value="F:ATP binding"/>
    <property type="evidence" value="ECO:0007669"/>
    <property type="project" value="UniProtKB-KW"/>
</dbReference>
<dbReference type="EC" id="6.1.1.17" evidence="3"/>
<dbReference type="PROSITE" id="PS00762">
    <property type="entry name" value="WHEP_TRS_1"/>
    <property type="match status" value="2"/>
</dbReference>
<feature type="compositionally biased region" description="Basic and acidic residues" evidence="19">
    <location>
        <begin position="984"/>
        <end position="1010"/>
    </location>
</feature>
<dbReference type="Gene3D" id="1.10.1160.10">
    <property type="entry name" value="Glutamyl-trna Synthetase, Domain 2"/>
    <property type="match status" value="1"/>
</dbReference>
<feature type="domain" description="Aminoacyl-transfer RNA synthetases class-II family profile" evidence="21">
    <location>
        <begin position="1067"/>
        <end position="1308"/>
    </location>
</feature>
<dbReference type="InterPro" id="IPR002314">
    <property type="entry name" value="aa-tRNA-synt_IIb"/>
</dbReference>
<feature type="region of interest" description="Disordered" evidence="19">
    <location>
        <begin position="742"/>
        <end position="768"/>
    </location>
</feature>
<evidence type="ECO:0000313" key="23">
    <source>
        <dbReference type="EMBL" id="JAP65412.1"/>
    </source>
</evidence>
<dbReference type="Gene3D" id="3.40.50.620">
    <property type="entry name" value="HUPs"/>
    <property type="match status" value="1"/>
</dbReference>
<dbReference type="EMBL" id="GEFH01003169">
    <property type="protein sequence ID" value="JAP65412.1"/>
    <property type="molecule type" value="mRNA"/>
</dbReference>
<feature type="compositionally biased region" description="Low complexity" evidence="19">
    <location>
        <begin position="967"/>
        <end position="983"/>
    </location>
</feature>
<evidence type="ECO:0000256" key="2">
    <source>
        <dbReference type="ARBA" id="ARBA00012831"/>
    </source>
</evidence>
<dbReference type="Gene3D" id="3.90.800.10">
    <property type="entry name" value="Glutamyl-tRNA Synthetase, Domain 3"/>
    <property type="match status" value="1"/>
</dbReference>
<dbReference type="Pfam" id="PF09180">
    <property type="entry name" value="ProRS-C_1"/>
    <property type="match status" value="1"/>
</dbReference>
<evidence type="ECO:0000256" key="14">
    <source>
        <dbReference type="ARBA" id="ARBA00047366"/>
    </source>
</evidence>
<dbReference type="SUPFAM" id="SSF52954">
    <property type="entry name" value="Class II aaRS ABD-related"/>
    <property type="match status" value="1"/>
</dbReference>
<evidence type="ECO:0000256" key="12">
    <source>
        <dbReference type="ARBA" id="ARBA00023146"/>
    </source>
</evidence>
<dbReference type="CDD" id="cd00778">
    <property type="entry name" value="ProRS_core_arch_euk"/>
    <property type="match status" value="1"/>
</dbReference>
<dbReference type="Gene3D" id="3.30.110.30">
    <property type="entry name" value="C-terminal domain of ProRS"/>
    <property type="match status" value="1"/>
</dbReference>
<dbReference type="Gene3D" id="3.30.930.10">
    <property type="entry name" value="Bira Bifunctional Protein, Domain 2"/>
    <property type="match status" value="1"/>
</dbReference>
<dbReference type="InterPro" id="IPR016061">
    <property type="entry name" value="Pro-tRNA_ligase_II_C"/>
</dbReference>
<dbReference type="InterPro" id="IPR000924">
    <property type="entry name" value="Glu/Gln-tRNA-synth"/>
</dbReference>
<dbReference type="CDD" id="cd00807">
    <property type="entry name" value="GlnRS_core"/>
    <property type="match status" value="1"/>
</dbReference>